<evidence type="ECO:0000256" key="3">
    <source>
        <dbReference type="ARBA" id="ARBA00022475"/>
    </source>
</evidence>
<evidence type="ECO:0000256" key="9">
    <source>
        <dbReference type="ARBA" id="ARBA00025772"/>
    </source>
</evidence>
<keyword evidence="5" id="KW-0997">Cell inner membrane</keyword>
<keyword evidence="7 11" id="KW-1133">Transmembrane helix</keyword>
<comment type="caution">
    <text evidence="13">The sequence shown here is derived from an EMBL/GenBank/DDBJ whole genome shotgun (WGS) entry which is preliminary data.</text>
</comment>
<name>A0ABP7MXM1_9GAMM</name>
<reference evidence="14" key="1">
    <citation type="journal article" date="2019" name="Int. J. Syst. Evol. Microbiol.">
        <title>The Global Catalogue of Microorganisms (GCM) 10K type strain sequencing project: providing services to taxonomists for standard genome sequencing and annotation.</title>
        <authorList>
            <consortium name="The Broad Institute Genomics Platform"/>
            <consortium name="The Broad Institute Genome Sequencing Center for Infectious Disease"/>
            <person name="Wu L."/>
            <person name="Ma J."/>
        </authorList>
    </citation>
    <scope>NUCLEOTIDE SEQUENCE [LARGE SCALE GENOMIC DNA]</scope>
    <source>
        <strain evidence="14">JCM 16916</strain>
    </source>
</reference>
<evidence type="ECO:0000256" key="6">
    <source>
        <dbReference type="ARBA" id="ARBA00022692"/>
    </source>
</evidence>
<feature type="transmembrane region" description="Helical" evidence="11">
    <location>
        <begin position="25"/>
        <end position="49"/>
    </location>
</feature>
<keyword evidence="3" id="KW-1003">Cell membrane</keyword>
<sequence length="180" mass="18589">MSVILPADIAGAACHRARGFTLIELMVTVAVLGILAAVAAPSMIAFVNANRLNGTTGEMTASLQLARSEAIRRNARVTVCSSADGTTCSGSPDWDRWIVIGRDNVSGDTDVIREQTSSGGLQLSGPTTGIRFNPSGLVNAEESLTVCMPTDKPAENQRLLTVLAGGSVITTEKDGGGSCP</sequence>
<keyword evidence="4" id="KW-0488">Methylation</keyword>
<evidence type="ECO:0000256" key="10">
    <source>
        <dbReference type="ARBA" id="ARBA00030775"/>
    </source>
</evidence>
<proteinExistence type="inferred from homology"/>
<dbReference type="InterPro" id="IPR022346">
    <property type="entry name" value="T2SS_GspH"/>
</dbReference>
<keyword evidence="6 11" id="KW-0812">Transmembrane</keyword>
<dbReference type="NCBIfam" id="TIGR02532">
    <property type="entry name" value="IV_pilin_GFxxxE"/>
    <property type="match status" value="1"/>
</dbReference>
<dbReference type="Gene3D" id="3.55.40.10">
    <property type="entry name" value="minor pseudopilin epsh domain"/>
    <property type="match status" value="1"/>
</dbReference>
<feature type="domain" description="General secretion pathway GspH" evidence="12">
    <location>
        <begin position="57"/>
        <end position="166"/>
    </location>
</feature>
<evidence type="ECO:0000256" key="2">
    <source>
        <dbReference type="ARBA" id="ARBA00021549"/>
    </source>
</evidence>
<dbReference type="Pfam" id="PF07963">
    <property type="entry name" value="N_methyl"/>
    <property type="match status" value="1"/>
</dbReference>
<dbReference type="InterPro" id="IPR012902">
    <property type="entry name" value="N_methyl_site"/>
</dbReference>
<keyword evidence="8 11" id="KW-0472">Membrane</keyword>
<dbReference type="InterPro" id="IPR045584">
    <property type="entry name" value="Pilin-like"/>
</dbReference>
<organism evidence="13 14">
    <name type="scientific">Luteimonas lutimaris</name>
    <dbReference type="NCBI Taxonomy" id="698645"/>
    <lineage>
        <taxon>Bacteria</taxon>
        <taxon>Pseudomonadati</taxon>
        <taxon>Pseudomonadota</taxon>
        <taxon>Gammaproteobacteria</taxon>
        <taxon>Lysobacterales</taxon>
        <taxon>Lysobacteraceae</taxon>
        <taxon>Luteimonas</taxon>
    </lineage>
</organism>
<evidence type="ECO:0000256" key="7">
    <source>
        <dbReference type="ARBA" id="ARBA00022989"/>
    </source>
</evidence>
<dbReference type="Pfam" id="PF12019">
    <property type="entry name" value="GspH"/>
    <property type="match status" value="1"/>
</dbReference>
<evidence type="ECO:0000256" key="4">
    <source>
        <dbReference type="ARBA" id="ARBA00022481"/>
    </source>
</evidence>
<evidence type="ECO:0000313" key="13">
    <source>
        <dbReference type="EMBL" id="GAA3932236.1"/>
    </source>
</evidence>
<dbReference type="EMBL" id="BAAAZU010000031">
    <property type="protein sequence ID" value="GAA3932236.1"/>
    <property type="molecule type" value="Genomic_DNA"/>
</dbReference>
<protein>
    <recommendedName>
        <fullName evidence="2">Type II secretion system protein H</fullName>
    </recommendedName>
    <alternativeName>
        <fullName evidence="10">General secretion pathway protein H</fullName>
    </alternativeName>
</protein>
<evidence type="ECO:0000256" key="8">
    <source>
        <dbReference type="ARBA" id="ARBA00023136"/>
    </source>
</evidence>
<gene>
    <name evidence="13" type="ORF">GCM10022229_27230</name>
</gene>
<dbReference type="RefSeq" id="WP_344760570.1">
    <property type="nucleotide sequence ID" value="NZ_BAAAZU010000031.1"/>
</dbReference>
<evidence type="ECO:0000313" key="14">
    <source>
        <dbReference type="Proteomes" id="UP001501727"/>
    </source>
</evidence>
<dbReference type="PROSITE" id="PS00409">
    <property type="entry name" value="PROKAR_NTER_METHYL"/>
    <property type="match status" value="1"/>
</dbReference>
<keyword evidence="14" id="KW-1185">Reference proteome</keyword>
<comment type="similarity">
    <text evidence="9">Belongs to the GSP H family.</text>
</comment>
<accession>A0ABP7MXM1</accession>
<dbReference type="Proteomes" id="UP001501727">
    <property type="component" value="Unassembled WGS sequence"/>
</dbReference>
<evidence type="ECO:0000256" key="11">
    <source>
        <dbReference type="SAM" id="Phobius"/>
    </source>
</evidence>
<dbReference type="SUPFAM" id="SSF54523">
    <property type="entry name" value="Pili subunits"/>
    <property type="match status" value="1"/>
</dbReference>
<evidence type="ECO:0000259" key="12">
    <source>
        <dbReference type="Pfam" id="PF12019"/>
    </source>
</evidence>
<comment type="subcellular location">
    <subcellularLocation>
        <location evidence="1">Cell inner membrane</location>
        <topology evidence="1">Single-pass membrane protein</topology>
    </subcellularLocation>
</comment>
<evidence type="ECO:0000256" key="5">
    <source>
        <dbReference type="ARBA" id="ARBA00022519"/>
    </source>
</evidence>
<evidence type="ECO:0000256" key="1">
    <source>
        <dbReference type="ARBA" id="ARBA00004377"/>
    </source>
</evidence>